<dbReference type="Proteomes" id="UP000017246">
    <property type="component" value="Unassembled WGS sequence"/>
</dbReference>
<dbReference type="PROSITE" id="PS51204">
    <property type="entry name" value="HSA"/>
    <property type="match status" value="1"/>
</dbReference>
<dbReference type="GO" id="GO:0000812">
    <property type="term" value="C:Swr1 complex"/>
    <property type="evidence" value="ECO:0007669"/>
    <property type="project" value="TreeGrafter"/>
</dbReference>
<evidence type="ECO:0000256" key="2">
    <source>
        <dbReference type="ARBA" id="ARBA00022741"/>
    </source>
</evidence>
<evidence type="ECO:0000313" key="9">
    <source>
        <dbReference type="Proteomes" id="UP000017246"/>
    </source>
</evidence>
<feature type="region of interest" description="Disordered" evidence="6">
    <location>
        <begin position="343"/>
        <end position="364"/>
    </location>
</feature>
<dbReference type="GO" id="GO:0004386">
    <property type="term" value="F:helicase activity"/>
    <property type="evidence" value="ECO:0007669"/>
    <property type="project" value="UniProtKB-KW"/>
</dbReference>
<dbReference type="STRING" id="6211.A0A068YCI8"/>
<proteinExistence type="predicted"/>
<dbReference type="OrthoDB" id="372624at2759"/>
<feature type="compositionally biased region" description="Low complexity" evidence="6">
    <location>
        <begin position="2380"/>
        <end position="2392"/>
    </location>
</feature>
<feature type="compositionally biased region" description="Low complexity" evidence="6">
    <location>
        <begin position="2907"/>
        <end position="2917"/>
    </location>
</feature>
<dbReference type="GO" id="GO:0003677">
    <property type="term" value="F:DNA binding"/>
    <property type="evidence" value="ECO:0007669"/>
    <property type="project" value="UniProtKB-KW"/>
</dbReference>
<sequence>MQIVLKFNLVSVRMVHKRRPSKGSQMINESQTQFLPLDCDENILQSIVHNIDAIHQDVSLLDLENSLLPSSHLPVLDVNTAQIKHGQQSHFPLSSSNKKTASRVPNLHLPRSIVPQSDISSLQHYVLIPNGALNQTKHLTSCSDVLNAPERPEGRYTIAMEAKREATVIKKVNKLIKRGLWSRNRLPKVMEPSQPRCHWDHLLEEARWLAEDFRQERLWKKAIAKKLADAAMMFCMIGSELARRNEEELEDLRRRGAAMIAKMVHDWWSGVSETSRALSLLSEQRQWCAALRRNRVFLTQFTDVGANWMSEAISRSPHPLISPPLSASKQAIPLVSTMVLEEEGVDEEWLPPRSGASSTLSGSVESLPDAGVQFSPDGFSCGLQSLTGTVASMSLDSSHSEGDSEDQISVSTDSSAASTLATDQEDVSQLISDAALPLNEVLEPYLSNGWPLQPPLTEPHAWDTESSYQSIVNALRHEATLPLRQLLPPGYHPIIPSALGMNGSDGIPVRRRQPLRRSNRPALVNGCSPHDETMEVMADGVLEDEIDREGEVRSETSAEADNMEIDGCPSDSEVSVASSSITAAAHLWNSTTDSAVMPVTLSPSELARRARKLSHWRTQAPSRRLLQSRLPAFGPTCRVPFLPTSNLYSGVSWLSATYSHQVPTCLVTYSIPSADAELCLAVHIGQLAVSNADGNGIGDWGPHLIICPTVLLPAWRARLAAVCPGLRVHCVLANSRGGTGRRLKLGIAQQSIHICLTTYAALKSRPSRFEGVHWHLVILDQVQHLINPSPLHGENTTISHTGTSEQGNVIGGCGGITGELSTGNTKPAHHHSETSIFPDLVRLLLHRLLPSARQRVCIFTDLYEPRTAHLKTLLSLLLQSSCNIGDDDSSFVEEVVRQASLIKPEQGAVATQDEVVRALEPFLYRFLDEEEDEDEDESATRSSNRIEDLVRIDVISDHLTDQQRALHDRILTDKTCERAVRSGHLSDLLNCLSAGARLCSHPWLLSCFDEAAQWLLQDRQPAYSPPLIAVPGLRFDGPASLLSLRRTDDEIAQFMLYLPSALQAPAHVRSRLMQLLPDAEQLKHSLITPRPSKRASETSRVSFSTVKRLRRAQEVTALEGTEEQEEPFITRDALQTVLLETAKALYAANKASAELMGVQLSLPREIKSPLPVKTDLTEQDSSTAPNPILSAEAESRLHQLLWQYQRTRLELEGHTDWCSAATMSRIHALSREPSLLPSGVNVFPALPFIDSSPSSELCRVVQDRFEQLPFLNSSFGLLCTRDRVIGLPSQLSDVSSCPQTSVDVKMAMDLFYPLLSSTRWLSPHTVPHLLPYFLTASGKIQRLRSLLLDLVRSPSPPPQLTETKLPQQCPNRRSLSRPRVIFLLCHRTAFLDLLAAWLSTDPYLANLALRRAPIDHLDADDGANSVMPAVDGRGGVGGSLWMEQVNAWPGGTQGPLLVLLHARSPPLSVAGLRTGPDTRLVICDADWRKDVVSTVKSKLRCWSINGLVDVPPRARCNEPLPPLLQAYRLVTEWESGDSVEARLVKSTAIQLLPDSVFMTASPPAAATVFASTVRSRGAIAALPLLSPPSSRVQPNVVQQLVACLRRRALWRSKAVRPLLQLQASSATPMPPLDSDGMEEEATTTQDEESDNASLFHKREPIQKDLLIQCFDLHEPPRDVQAWCSSLAESAAIAAEMHRDDLSSQLGAAVSPPILEDALFTPGSDSCGDVLFHQPPVKLAPSEVLETWELDQASWRETLEAVMELTMGQGESLFYLLPGEGVKSVIEDEITDENNLPIEDAFKLPLWVPSFFEDPEFCKEPLPAPFDRLNLSRDATQPRTNSSSSATTWGYASEAMTEAELPPLSTAVPPLFDSTNTTAARYPGGASGSPAVGVSAATKSSVETASPAMSYALKRSAVAALSARNSVSASGSRATAPPAKKRKLTGAAAMAARRAASNKVAAAAVNSPVVTGGGGGRTSHSDGDEKPPFGASTQDRSDLPPTSSSGTGTGTVSTAVSGAVTPTIAPTTVSTTLTLTLPSNQKISIPRPFYSRDLRAIAGGAVGTVNQSCGVGSGGASAVGTLFSPAARIRRVTSSTSATLSARLGGFGGGSTPAAANGAAGVFSALNNPHLLAKYAITSTGKSTAAGGQRQGSHSSSGLVSFKYGPSSTAAHPQSSFNDVKPLEWSPLEEAALLMCTTKLQDIPLNGSNSCHSHSHYQVAAASTSSRMPNFRLVEFFLNNFHPTRAYRSCRQCLLAYYRMLSALVTSSVADLLLPLSDEDGSVSSYAHHLQHQQHHQQQHGSSTGVGRKVKNKLKSGLSTSILPSSSSPLDQNNSVGAVSNDFTTVAGGSSASPANKLRGYQYFLHIESQLSSLGTASTQPSGGSATVTASTPTTSPLDNQIISILRKCIREVTPKSTSSSSLHHLHHLHHHHHHPGASTIISSHHPQTQTQQRMGGPATAATMLMRNAAAAAAAAAAVASASQVPPQLPSGATVIQKNPSHIAALQEHNISPDTLITPAMVIKSKEEREARQRTEAVAAAAAAVAAAAVASSSASPTPPSVSSITVVATSTPSVAVSGSAAVVVGSANTPGVLPAARIHHHSHQQHPTIVTISGTGSPGGSSSIQRSASILPFSTATSVSYHGGSGASPTVLRYTASGSMGAATRQVPTTTATTTGILRRVGSSVVGANAQPVFAVTPATASGATHVISNTGGTTMVRRGVTLSPAGVSQAGGAAGASGGGAGGVTVLTTASGARSASVIYHHHHHQTTAATPTGITLLSAGAQALPQIIRPRQQFRPGTALPAQRFVRTLSVTPAGSGIATPGAVQATTTPIHRTRDGLFTSPVQQQTQQRGSGGSGVVVPESQLLLSRIHPVSGASRRPATAATTTTTGDARQQQPGQSAPPPQSSSSASSHQPQ</sequence>
<keyword evidence="2" id="KW-0547">Nucleotide-binding</keyword>
<feature type="region of interest" description="Disordered" evidence="6">
    <location>
        <begin position="1966"/>
        <end position="2013"/>
    </location>
</feature>
<reference evidence="8" key="1">
    <citation type="journal article" date="2013" name="Nature">
        <title>The genomes of four tapeworm species reveal adaptations to parasitism.</title>
        <authorList>
            <person name="Tsai I.J."/>
            <person name="Zarowiecki M."/>
            <person name="Holroyd N."/>
            <person name="Garciarrubio A."/>
            <person name="Sanchez-Flores A."/>
            <person name="Brooks K.L."/>
            <person name="Tracey A."/>
            <person name="Bobes R.J."/>
            <person name="Fragoso G."/>
            <person name="Sciutto E."/>
            <person name="Aslett M."/>
            <person name="Beasley H."/>
            <person name="Bennett H.M."/>
            <person name="Cai J."/>
            <person name="Camicia F."/>
            <person name="Clark R."/>
            <person name="Cucher M."/>
            <person name="De Silva N."/>
            <person name="Day T.A."/>
            <person name="Deplazes P."/>
            <person name="Estrada K."/>
            <person name="Fernandez C."/>
            <person name="Holland P.W."/>
            <person name="Hou J."/>
            <person name="Hu S."/>
            <person name="Huckvale T."/>
            <person name="Hung S.S."/>
            <person name="Kamenetzky L."/>
            <person name="Keane J.A."/>
            <person name="Kiss F."/>
            <person name="Koziol U."/>
            <person name="Lambert O."/>
            <person name="Liu K."/>
            <person name="Luo X."/>
            <person name="Luo Y."/>
            <person name="Macchiaroli N."/>
            <person name="Nichol S."/>
            <person name="Paps J."/>
            <person name="Parkinson J."/>
            <person name="Pouchkina-Stantcheva N."/>
            <person name="Riddiford N."/>
            <person name="Rosenzvit M."/>
            <person name="Salinas G."/>
            <person name="Wasmuth J.D."/>
            <person name="Zamanian M."/>
            <person name="Zheng Y."/>
            <person name="Cai X."/>
            <person name="Soberon X."/>
            <person name="Olson P.D."/>
            <person name="Laclette J.P."/>
            <person name="Brehm K."/>
            <person name="Berriman M."/>
            <person name="Garciarrubio A."/>
            <person name="Bobes R.J."/>
            <person name="Fragoso G."/>
            <person name="Sanchez-Flores A."/>
            <person name="Estrada K."/>
            <person name="Cevallos M.A."/>
            <person name="Morett E."/>
            <person name="Gonzalez V."/>
            <person name="Portillo T."/>
            <person name="Ochoa-Leyva A."/>
            <person name="Jose M.V."/>
            <person name="Sciutto E."/>
            <person name="Landa A."/>
            <person name="Jimenez L."/>
            <person name="Valdes V."/>
            <person name="Carrero J.C."/>
            <person name="Larralde C."/>
            <person name="Morales-Montor J."/>
            <person name="Limon-Lason J."/>
            <person name="Soberon X."/>
            <person name="Laclette J.P."/>
        </authorList>
    </citation>
    <scope>NUCLEOTIDE SEQUENCE [LARGE SCALE GENOMIC DNA]</scope>
</reference>
<dbReference type="PANTHER" id="PTHR45685:SF1">
    <property type="entry name" value="HELICASE SRCAP"/>
    <property type="match status" value="1"/>
</dbReference>
<dbReference type="InterPro" id="IPR027417">
    <property type="entry name" value="P-loop_NTPase"/>
</dbReference>
<protein>
    <submittedName>
        <fullName evidence="8">Helicase SANT associated DNA binding</fullName>
    </submittedName>
</protein>
<dbReference type="OMA" id="VLETWEL"/>
<feature type="region of interest" description="Disordered" evidence="6">
    <location>
        <begin position="1625"/>
        <end position="1652"/>
    </location>
</feature>
<dbReference type="GO" id="GO:0005524">
    <property type="term" value="F:ATP binding"/>
    <property type="evidence" value="ECO:0007669"/>
    <property type="project" value="UniProtKB-KW"/>
</dbReference>
<comment type="subcellular location">
    <subcellularLocation>
        <location evidence="1">Nucleus</location>
    </subcellularLocation>
</comment>
<evidence type="ECO:0000256" key="6">
    <source>
        <dbReference type="SAM" id="MobiDB-lite"/>
    </source>
</evidence>
<evidence type="ECO:0000256" key="4">
    <source>
        <dbReference type="ARBA" id="ARBA00022840"/>
    </source>
</evidence>
<dbReference type="Gene3D" id="3.40.50.10810">
    <property type="entry name" value="Tandem AAA-ATPase domain"/>
    <property type="match status" value="1"/>
</dbReference>
<evidence type="ECO:0000256" key="1">
    <source>
        <dbReference type="ARBA" id="ARBA00004123"/>
    </source>
</evidence>
<dbReference type="InterPro" id="IPR038718">
    <property type="entry name" value="SNF2-like_sf"/>
</dbReference>
<dbReference type="SMART" id="SM00573">
    <property type="entry name" value="HSA"/>
    <property type="match status" value="1"/>
</dbReference>
<dbReference type="InterPro" id="IPR000330">
    <property type="entry name" value="SNF2_N"/>
</dbReference>
<accession>A0A068YCI8</accession>
<dbReference type="GO" id="GO:0006338">
    <property type="term" value="P:chromatin remodeling"/>
    <property type="evidence" value="ECO:0007669"/>
    <property type="project" value="TreeGrafter"/>
</dbReference>
<dbReference type="Pfam" id="PF00176">
    <property type="entry name" value="SNF2-rel_dom"/>
    <property type="match status" value="1"/>
</dbReference>
<feature type="domain" description="HSA" evidence="7">
    <location>
        <begin position="186"/>
        <end position="259"/>
    </location>
</feature>
<feature type="compositionally biased region" description="Basic residues" evidence="6">
    <location>
        <begin position="2423"/>
        <end position="2435"/>
    </location>
</feature>
<evidence type="ECO:0000313" key="8">
    <source>
        <dbReference type="EMBL" id="CDS40028.1"/>
    </source>
</evidence>
<feature type="region of interest" description="Disordered" evidence="6">
    <location>
        <begin position="394"/>
        <end position="421"/>
    </location>
</feature>
<feature type="compositionally biased region" description="Acidic residues" evidence="6">
    <location>
        <begin position="1635"/>
        <end position="1650"/>
    </location>
</feature>
<gene>
    <name evidence="8" type="ORF">EmuJ_000758700</name>
</gene>
<keyword evidence="9" id="KW-1185">Reference proteome</keyword>
<evidence type="ECO:0000259" key="7">
    <source>
        <dbReference type="PROSITE" id="PS51204"/>
    </source>
</evidence>
<dbReference type="SUPFAM" id="SSF52540">
    <property type="entry name" value="P-loop containing nucleoside triphosphate hydrolases"/>
    <property type="match status" value="1"/>
</dbReference>
<feature type="compositionally biased region" description="Low complexity" evidence="6">
    <location>
        <begin position="409"/>
        <end position="421"/>
    </location>
</feature>
<dbReference type="GO" id="GO:0016887">
    <property type="term" value="F:ATP hydrolysis activity"/>
    <property type="evidence" value="ECO:0007669"/>
    <property type="project" value="TreeGrafter"/>
</dbReference>
<feature type="region of interest" description="Disordered" evidence="6">
    <location>
        <begin position="2373"/>
        <end position="2392"/>
    </location>
</feature>
<feature type="region of interest" description="Disordered" evidence="6">
    <location>
        <begin position="1923"/>
        <end position="1949"/>
    </location>
</feature>
<feature type="region of interest" description="Disordered" evidence="6">
    <location>
        <begin position="2870"/>
        <end position="2917"/>
    </location>
</feature>
<feature type="region of interest" description="Disordered" evidence="6">
    <location>
        <begin position="2415"/>
        <end position="2453"/>
    </location>
</feature>
<feature type="compositionally biased region" description="Polar residues" evidence="6">
    <location>
        <begin position="1923"/>
        <end position="1932"/>
    </location>
</feature>
<feature type="compositionally biased region" description="Polar residues" evidence="6">
    <location>
        <begin position="2439"/>
        <end position="2453"/>
    </location>
</feature>
<feature type="compositionally biased region" description="Low complexity" evidence="6">
    <location>
        <begin position="2882"/>
        <end position="2900"/>
    </location>
</feature>
<dbReference type="GO" id="GO:0042393">
    <property type="term" value="F:histone binding"/>
    <property type="evidence" value="ECO:0007669"/>
    <property type="project" value="TreeGrafter"/>
</dbReference>
<keyword evidence="4" id="KW-0067">ATP-binding</keyword>
<organism evidence="8 9">
    <name type="scientific">Echinococcus multilocularis</name>
    <name type="common">Fox tapeworm</name>
    <dbReference type="NCBI Taxonomy" id="6211"/>
    <lineage>
        <taxon>Eukaryota</taxon>
        <taxon>Metazoa</taxon>
        <taxon>Spiralia</taxon>
        <taxon>Lophotrochozoa</taxon>
        <taxon>Platyhelminthes</taxon>
        <taxon>Cestoda</taxon>
        <taxon>Eucestoda</taxon>
        <taxon>Cyclophyllidea</taxon>
        <taxon>Taeniidae</taxon>
        <taxon>Echinococcus</taxon>
    </lineage>
</organism>
<dbReference type="PANTHER" id="PTHR45685">
    <property type="entry name" value="HELICASE SRCAP-RELATED"/>
    <property type="match status" value="1"/>
</dbReference>
<keyword evidence="5" id="KW-0238">DNA-binding</keyword>
<dbReference type="Pfam" id="PF07529">
    <property type="entry name" value="HSA"/>
    <property type="match status" value="1"/>
</dbReference>
<dbReference type="eggNOG" id="KOG0391">
    <property type="taxonomic scope" value="Eukaryota"/>
</dbReference>
<keyword evidence="3" id="KW-0347">Helicase</keyword>
<feature type="compositionally biased region" description="Polar residues" evidence="6">
    <location>
        <begin position="355"/>
        <end position="364"/>
    </location>
</feature>
<dbReference type="EMBL" id="LN902841">
    <property type="protein sequence ID" value="CDS40028.1"/>
    <property type="molecule type" value="Genomic_DNA"/>
</dbReference>
<name>A0A068YCI8_ECHMU</name>
<keyword evidence="3" id="KW-0378">Hydrolase</keyword>
<feature type="compositionally biased region" description="Low complexity" evidence="6">
    <location>
        <begin position="1999"/>
        <end position="2013"/>
    </location>
</feature>
<dbReference type="InterPro" id="IPR014012">
    <property type="entry name" value="HSA_dom"/>
</dbReference>
<evidence type="ECO:0000256" key="3">
    <source>
        <dbReference type="ARBA" id="ARBA00022806"/>
    </source>
</evidence>
<reference evidence="8" key="2">
    <citation type="submission" date="2015-11" db="EMBL/GenBank/DDBJ databases">
        <authorList>
            <person name="Zhang Y."/>
            <person name="Guo Z."/>
        </authorList>
    </citation>
    <scope>NUCLEOTIDE SEQUENCE</scope>
</reference>
<evidence type="ECO:0000256" key="5">
    <source>
        <dbReference type="ARBA" id="ARBA00023125"/>
    </source>
</evidence>
<dbReference type="InterPro" id="IPR050520">
    <property type="entry name" value="INO80/SWR1_helicase"/>
</dbReference>